<evidence type="ECO:0000313" key="2">
    <source>
        <dbReference type="Proteomes" id="UP000663836"/>
    </source>
</evidence>
<accession>A0A819ZUS5</accession>
<name>A0A819ZUS5_9BILA</name>
<gene>
    <name evidence="1" type="ORF">JBS370_LOCUS35360</name>
</gene>
<comment type="caution">
    <text evidence="1">The sequence shown here is derived from an EMBL/GenBank/DDBJ whole genome shotgun (WGS) entry which is preliminary data.</text>
</comment>
<reference evidence="1" key="1">
    <citation type="submission" date="2021-02" db="EMBL/GenBank/DDBJ databases">
        <authorList>
            <person name="Nowell W R."/>
        </authorList>
    </citation>
    <scope>NUCLEOTIDE SEQUENCE</scope>
</reference>
<dbReference type="EMBL" id="CAJOBD010012232">
    <property type="protein sequence ID" value="CAF4178032.1"/>
    <property type="molecule type" value="Genomic_DNA"/>
</dbReference>
<organism evidence="1 2">
    <name type="scientific">Rotaria sordida</name>
    <dbReference type="NCBI Taxonomy" id="392033"/>
    <lineage>
        <taxon>Eukaryota</taxon>
        <taxon>Metazoa</taxon>
        <taxon>Spiralia</taxon>
        <taxon>Gnathifera</taxon>
        <taxon>Rotifera</taxon>
        <taxon>Eurotatoria</taxon>
        <taxon>Bdelloidea</taxon>
        <taxon>Philodinida</taxon>
        <taxon>Philodinidae</taxon>
        <taxon>Rotaria</taxon>
    </lineage>
</organism>
<sequence>MKRVIITDDDEETTPLIIEFGNAYEIISCLLIDIKLPFPMFSINSIIQPSVRYLIIERYLYDEKEMSILAHQFPNVKCLKLHLPLDKSSFINCLNILLDRNNNIKKKDCYWSELIFFSTELFHEHRSIISSASQLYD</sequence>
<evidence type="ECO:0000313" key="1">
    <source>
        <dbReference type="EMBL" id="CAF4178032.1"/>
    </source>
</evidence>
<dbReference type="AlphaFoldDB" id="A0A819ZUS5"/>
<protein>
    <submittedName>
        <fullName evidence="1">Uncharacterized protein</fullName>
    </submittedName>
</protein>
<dbReference type="Proteomes" id="UP000663836">
    <property type="component" value="Unassembled WGS sequence"/>
</dbReference>
<proteinExistence type="predicted"/>